<gene>
    <name evidence="1" type="ORF">ILUMI_21477</name>
</gene>
<evidence type="ECO:0000313" key="1">
    <source>
        <dbReference type="EMBL" id="KAF2884680.1"/>
    </source>
</evidence>
<comment type="caution">
    <text evidence="1">The sequence shown here is derived from an EMBL/GenBank/DDBJ whole genome shotgun (WGS) entry which is preliminary data.</text>
</comment>
<evidence type="ECO:0000313" key="2">
    <source>
        <dbReference type="Proteomes" id="UP000801492"/>
    </source>
</evidence>
<sequence>MKETHQKRSSLEFTAYTPEETLALIVDTNLGKEQYVHIQQEAKKRGATIYPPYNDIASAKKKCYIQKKQKSDKRKSPKKVRKLFPPEVIKFLEIPEYLQNEVEATLSDTEEDISNQ</sequence>
<organism evidence="1 2">
    <name type="scientific">Ignelater luminosus</name>
    <name type="common">Cucubano</name>
    <name type="synonym">Pyrophorus luminosus</name>
    <dbReference type="NCBI Taxonomy" id="2038154"/>
    <lineage>
        <taxon>Eukaryota</taxon>
        <taxon>Metazoa</taxon>
        <taxon>Ecdysozoa</taxon>
        <taxon>Arthropoda</taxon>
        <taxon>Hexapoda</taxon>
        <taxon>Insecta</taxon>
        <taxon>Pterygota</taxon>
        <taxon>Neoptera</taxon>
        <taxon>Endopterygota</taxon>
        <taxon>Coleoptera</taxon>
        <taxon>Polyphaga</taxon>
        <taxon>Elateriformia</taxon>
        <taxon>Elateroidea</taxon>
        <taxon>Elateridae</taxon>
        <taxon>Agrypninae</taxon>
        <taxon>Pyrophorini</taxon>
        <taxon>Ignelater</taxon>
    </lineage>
</organism>
<reference evidence="1" key="1">
    <citation type="submission" date="2019-08" db="EMBL/GenBank/DDBJ databases">
        <title>The genome of the North American firefly Photinus pyralis.</title>
        <authorList>
            <consortium name="Photinus pyralis genome working group"/>
            <person name="Fallon T.R."/>
            <person name="Sander Lower S.E."/>
            <person name="Weng J.-K."/>
        </authorList>
    </citation>
    <scope>NUCLEOTIDE SEQUENCE</scope>
    <source>
        <strain evidence="1">TRF0915ILg1</strain>
        <tissue evidence="1">Whole body</tissue>
    </source>
</reference>
<dbReference type="EMBL" id="VTPC01090143">
    <property type="protein sequence ID" value="KAF2884680.1"/>
    <property type="molecule type" value="Genomic_DNA"/>
</dbReference>
<dbReference type="AlphaFoldDB" id="A0A8K0CIT4"/>
<keyword evidence="2" id="KW-1185">Reference proteome</keyword>
<dbReference type="Proteomes" id="UP000801492">
    <property type="component" value="Unassembled WGS sequence"/>
</dbReference>
<accession>A0A8K0CIT4</accession>
<protein>
    <submittedName>
        <fullName evidence="1">Uncharacterized protein</fullName>
    </submittedName>
</protein>
<name>A0A8K0CIT4_IGNLU</name>
<proteinExistence type="predicted"/>
<dbReference type="OrthoDB" id="6768364at2759"/>